<proteinExistence type="predicted"/>
<accession>A0A8S1FEM3</accession>
<evidence type="ECO:0000313" key="2">
    <source>
        <dbReference type="EMBL" id="CAB3411096.1"/>
    </source>
</evidence>
<evidence type="ECO:0000313" key="3">
    <source>
        <dbReference type="Proteomes" id="UP000494206"/>
    </source>
</evidence>
<dbReference type="AlphaFoldDB" id="A0A8S1FEM3"/>
<comment type="caution">
    <text evidence="2">The sequence shown here is derived from an EMBL/GenBank/DDBJ whole genome shotgun (WGS) entry which is preliminary data.</text>
</comment>
<feature type="region of interest" description="Disordered" evidence="1">
    <location>
        <begin position="147"/>
        <end position="175"/>
    </location>
</feature>
<dbReference type="Proteomes" id="UP000494206">
    <property type="component" value="Unassembled WGS sequence"/>
</dbReference>
<name>A0A8S1FEM3_9PELO</name>
<sequence>MVGLAEDEYVREITDFVNTCGDGWTLHKINDSIISKQSVICRYEEQVLNRQCHFIYNRKLSRLELWFMMYCRSGRPLRIREIAAILGTKPESNDAIVVELAQHPTLAIPFYKLYENPTDSSDLMSKVQNEKNYVARWIRAFGAEAGLSNPSKEQNSDVLDSSSSCSQSITSTDEV</sequence>
<reference evidence="2 3" key="1">
    <citation type="submission" date="2020-04" db="EMBL/GenBank/DDBJ databases">
        <authorList>
            <person name="Laetsch R D."/>
            <person name="Stevens L."/>
            <person name="Kumar S."/>
            <person name="Blaxter L. M."/>
        </authorList>
    </citation>
    <scope>NUCLEOTIDE SEQUENCE [LARGE SCALE GENOMIC DNA]</scope>
</reference>
<protein>
    <submittedName>
        <fullName evidence="2">Uncharacterized protein</fullName>
    </submittedName>
</protein>
<feature type="compositionally biased region" description="Low complexity" evidence="1">
    <location>
        <begin position="156"/>
        <end position="175"/>
    </location>
</feature>
<gene>
    <name evidence="2" type="ORF">CBOVIS_LOCUS12523</name>
</gene>
<keyword evidence="3" id="KW-1185">Reference proteome</keyword>
<organism evidence="2 3">
    <name type="scientific">Caenorhabditis bovis</name>
    <dbReference type="NCBI Taxonomy" id="2654633"/>
    <lineage>
        <taxon>Eukaryota</taxon>
        <taxon>Metazoa</taxon>
        <taxon>Ecdysozoa</taxon>
        <taxon>Nematoda</taxon>
        <taxon>Chromadorea</taxon>
        <taxon>Rhabditida</taxon>
        <taxon>Rhabditina</taxon>
        <taxon>Rhabditomorpha</taxon>
        <taxon>Rhabditoidea</taxon>
        <taxon>Rhabditidae</taxon>
        <taxon>Peloderinae</taxon>
        <taxon>Caenorhabditis</taxon>
    </lineage>
</organism>
<evidence type="ECO:0000256" key="1">
    <source>
        <dbReference type="SAM" id="MobiDB-lite"/>
    </source>
</evidence>
<dbReference type="Gene3D" id="3.30.1460.50">
    <property type="match status" value="1"/>
</dbReference>
<dbReference type="OrthoDB" id="4089664at2759"/>
<dbReference type="EMBL" id="CADEPM010000012">
    <property type="protein sequence ID" value="CAB3411096.1"/>
    <property type="molecule type" value="Genomic_DNA"/>
</dbReference>